<feature type="transmembrane region" description="Helical" evidence="1">
    <location>
        <begin position="142"/>
        <end position="163"/>
    </location>
</feature>
<feature type="transmembrane region" description="Helical" evidence="1">
    <location>
        <begin position="56"/>
        <end position="73"/>
    </location>
</feature>
<organism evidence="2 3">
    <name type="scientific">Paenibacillus odorifer</name>
    <dbReference type="NCBI Taxonomy" id="189426"/>
    <lineage>
        <taxon>Bacteria</taxon>
        <taxon>Bacillati</taxon>
        <taxon>Bacillota</taxon>
        <taxon>Bacilli</taxon>
        <taxon>Bacillales</taxon>
        <taxon>Paenibacillaceae</taxon>
        <taxon>Paenibacillus</taxon>
    </lineage>
</organism>
<dbReference type="EMBL" id="MKQP01000067">
    <property type="protein sequence ID" value="OMD22398.1"/>
    <property type="molecule type" value="Genomic_DNA"/>
</dbReference>
<feature type="transmembrane region" description="Helical" evidence="1">
    <location>
        <begin position="112"/>
        <end position="130"/>
    </location>
</feature>
<evidence type="ECO:0000313" key="2">
    <source>
        <dbReference type="EMBL" id="OMD22398.1"/>
    </source>
</evidence>
<sequence length="243" mass="27617">MMRTLKDSWFMLRSDFRGDKLKILGTLVITVVFMSYLGGLTSLIANDVLGEQDRTMLADFLFLSFIPLLGLTFSRRSMKYWSEDSYTKMLVYLRTLPIPAAVILSRRKLQGVGSFTLNGTLFFGIIYLLGENFRTELAVPSYIAFAITWLGFGFMVSGLYIFIEYLFSGKAYLWLTLLIVVLSWATSFLVTLGGGSLFLYSISYSKEWGLLSPIMWGSLLLGTISVQLFSKWTIHRLKSRNLV</sequence>
<feature type="transmembrane region" description="Helical" evidence="1">
    <location>
        <begin position="175"/>
        <end position="202"/>
    </location>
</feature>
<accession>A0A1R0WVM5</accession>
<dbReference type="AlphaFoldDB" id="A0A1R0WVM5"/>
<proteinExistence type="predicted"/>
<evidence type="ECO:0008006" key="4">
    <source>
        <dbReference type="Google" id="ProtNLM"/>
    </source>
</evidence>
<dbReference type="Proteomes" id="UP000187465">
    <property type="component" value="Unassembled WGS sequence"/>
</dbReference>
<protein>
    <recommendedName>
        <fullName evidence="4">ABC transporter permease</fullName>
    </recommendedName>
</protein>
<gene>
    <name evidence="2" type="ORF">BJP51_06135</name>
</gene>
<feature type="transmembrane region" description="Helical" evidence="1">
    <location>
        <begin position="21"/>
        <end position="44"/>
    </location>
</feature>
<evidence type="ECO:0000313" key="3">
    <source>
        <dbReference type="Proteomes" id="UP000187465"/>
    </source>
</evidence>
<comment type="caution">
    <text evidence="2">The sequence shown here is derived from an EMBL/GenBank/DDBJ whole genome shotgun (WGS) entry which is preliminary data.</text>
</comment>
<name>A0A1R0WVM5_9BACL</name>
<keyword evidence="1" id="KW-1133">Transmembrane helix</keyword>
<keyword evidence="1" id="KW-0812">Transmembrane</keyword>
<feature type="transmembrane region" description="Helical" evidence="1">
    <location>
        <begin position="208"/>
        <end position="230"/>
    </location>
</feature>
<keyword evidence="1" id="KW-0472">Membrane</keyword>
<reference evidence="2 3" key="1">
    <citation type="submission" date="2016-10" db="EMBL/GenBank/DDBJ databases">
        <title>Paenibacillus species isolates.</title>
        <authorList>
            <person name="Beno S.M."/>
        </authorList>
    </citation>
    <scope>NUCLEOTIDE SEQUENCE [LARGE SCALE GENOMIC DNA]</scope>
    <source>
        <strain evidence="2 3">FSL H7-0604</strain>
    </source>
</reference>
<evidence type="ECO:0000256" key="1">
    <source>
        <dbReference type="SAM" id="Phobius"/>
    </source>
</evidence>